<evidence type="ECO:0000313" key="2">
    <source>
        <dbReference type="EMBL" id="UZD21650.1"/>
    </source>
</evidence>
<accession>A0ABY6MD50</accession>
<dbReference type="PROSITE" id="PS51257">
    <property type="entry name" value="PROKAR_LIPOPROTEIN"/>
    <property type="match status" value="1"/>
</dbReference>
<name>A0ABY6MD50_9BACT</name>
<protein>
    <recommendedName>
        <fullName evidence="4">Lipocalin-like domain-containing protein</fullName>
    </recommendedName>
</protein>
<keyword evidence="3" id="KW-1185">Reference proteome</keyword>
<evidence type="ECO:0000256" key="1">
    <source>
        <dbReference type="SAM" id="SignalP"/>
    </source>
</evidence>
<reference evidence="2" key="1">
    <citation type="submission" date="2022-10" db="EMBL/GenBank/DDBJ databases">
        <title>Algoriphagus sp. a novel bacteria isolate from halophytes salicornia europaea.</title>
        <authorList>
            <person name="Peng Y."/>
            <person name="Jiang L."/>
            <person name="Lee J."/>
        </authorList>
    </citation>
    <scope>NUCLEOTIDE SEQUENCE</scope>
    <source>
        <strain evidence="2">TR-M5</strain>
    </source>
</reference>
<dbReference type="Proteomes" id="UP001163156">
    <property type="component" value="Chromosome"/>
</dbReference>
<gene>
    <name evidence="2" type="ORF">OM944_13370</name>
</gene>
<sequence>MTRLLLLCLLSIFTFSCQEDEKPYNEYPQTWKIAGWRVFGFGGDSGFQTISDSSYTYLFKKDGTYVKTVGEESTSGTYKQEFKIYEVGGERKEYILNFEEDILRHSCFANREYLFIDENGMLVGGSAPCDGASLYFTLVE</sequence>
<evidence type="ECO:0008006" key="4">
    <source>
        <dbReference type="Google" id="ProtNLM"/>
    </source>
</evidence>
<organism evidence="2 3">
    <name type="scientific">Algoriphagus halophytocola</name>
    <dbReference type="NCBI Taxonomy" id="2991499"/>
    <lineage>
        <taxon>Bacteria</taxon>
        <taxon>Pseudomonadati</taxon>
        <taxon>Bacteroidota</taxon>
        <taxon>Cytophagia</taxon>
        <taxon>Cytophagales</taxon>
        <taxon>Cyclobacteriaceae</taxon>
        <taxon>Algoriphagus</taxon>
    </lineage>
</organism>
<keyword evidence="1" id="KW-0732">Signal</keyword>
<proteinExistence type="predicted"/>
<feature type="signal peptide" evidence="1">
    <location>
        <begin position="1"/>
        <end position="19"/>
    </location>
</feature>
<evidence type="ECO:0000313" key="3">
    <source>
        <dbReference type="Proteomes" id="UP001163156"/>
    </source>
</evidence>
<dbReference type="RefSeq" id="WP_264808122.1">
    <property type="nucleotide sequence ID" value="NZ_CP110226.1"/>
</dbReference>
<dbReference type="EMBL" id="CP110226">
    <property type="protein sequence ID" value="UZD21650.1"/>
    <property type="molecule type" value="Genomic_DNA"/>
</dbReference>
<feature type="chain" id="PRO_5045189737" description="Lipocalin-like domain-containing protein" evidence="1">
    <location>
        <begin position="20"/>
        <end position="140"/>
    </location>
</feature>